<dbReference type="InterPro" id="IPR036188">
    <property type="entry name" value="FAD/NAD-bd_sf"/>
</dbReference>
<protein>
    <submittedName>
        <fullName evidence="8">Fumarate reductase flavoprotein subunit</fullName>
    </submittedName>
</protein>
<evidence type="ECO:0000256" key="5">
    <source>
        <dbReference type="ARBA" id="ARBA00023014"/>
    </source>
</evidence>
<dbReference type="AlphaFoldDB" id="A0A6N3G6Z9"/>
<keyword evidence="5" id="KW-0411">Iron-sulfur</keyword>
<evidence type="ECO:0000256" key="1">
    <source>
        <dbReference type="ARBA" id="ARBA00022485"/>
    </source>
</evidence>
<dbReference type="GO" id="GO:0046872">
    <property type="term" value="F:metal ion binding"/>
    <property type="evidence" value="ECO:0007669"/>
    <property type="project" value="UniProtKB-KW"/>
</dbReference>
<keyword evidence="4" id="KW-0408">Iron</keyword>
<organism evidence="8">
    <name type="scientific">Parabacteroides merdae</name>
    <dbReference type="NCBI Taxonomy" id="46503"/>
    <lineage>
        <taxon>Bacteria</taxon>
        <taxon>Pseudomonadati</taxon>
        <taxon>Bacteroidota</taxon>
        <taxon>Bacteroidia</taxon>
        <taxon>Bacteroidales</taxon>
        <taxon>Tannerellaceae</taxon>
        <taxon>Parabacteroides</taxon>
    </lineage>
</organism>
<evidence type="ECO:0000313" key="8">
    <source>
        <dbReference type="EMBL" id="VYU59860.1"/>
    </source>
</evidence>
<gene>
    <name evidence="8" type="ORF">PMLFYP103_02781</name>
</gene>
<dbReference type="Pfam" id="PF12831">
    <property type="entry name" value="FAD_oxidored"/>
    <property type="match status" value="1"/>
</dbReference>
<evidence type="ECO:0000256" key="2">
    <source>
        <dbReference type="ARBA" id="ARBA00022723"/>
    </source>
</evidence>
<dbReference type="InterPro" id="IPR039650">
    <property type="entry name" value="HdrA-like"/>
</dbReference>
<feature type="region of interest" description="Disordered" evidence="6">
    <location>
        <begin position="598"/>
        <end position="621"/>
    </location>
</feature>
<keyword evidence="7" id="KW-0732">Signal</keyword>
<evidence type="ECO:0000256" key="3">
    <source>
        <dbReference type="ARBA" id="ARBA00023002"/>
    </source>
</evidence>
<feature type="chain" id="PRO_5026941563" evidence="7">
    <location>
        <begin position="21"/>
        <end position="621"/>
    </location>
</feature>
<proteinExistence type="predicted"/>
<evidence type="ECO:0000256" key="7">
    <source>
        <dbReference type="SAM" id="SignalP"/>
    </source>
</evidence>
<keyword evidence="3" id="KW-0560">Oxidoreductase</keyword>
<dbReference type="PANTHER" id="PTHR43498">
    <property type="entry name" value="FERREDOXIN:COB-COM HETERODISULFIDE REDUCTASE SUBUNIT A"/>
    <property type="match status" value="1"/>
</dbReference>
<reference evidence="8" key="1">
    <citation type="submission" date="2019-11" db="EMBL/GenBank/DDBJ databases">
        <authorList>
            <person name="Feng L."/>
        </authorList>
    </citation>
    <scope>NUCLEOTIDE SEQUENCE</scope>
    <source>
        <strain evidence="8">PmerdaeLFYP103</strain>
    </source>
</reference>
<dbReference type="GO" id="GO:0051539">
    <property type="term" value="F:4 iron, 4 sulfur cluster binding"/>
    <property type="evidence" value="ECO:0007669"/>
    <property type="project" value="UniProtKB-KW"/>
</dbReference>
<keyword evidence="2" id="KW-0479">Metal-binding</keyword>
<sequence length="621" mass="69492">MKTRVILSLLFLLSFGSVRAADLFIEAESFSNKGGWKVDQQFMDLMGSPYLLAHGMGVPVDDASTEVTFLEKGEYYVYVRTYNWTSPWKKGEGPGKFSLSVGGKKMTSPLGAEGSAWMWQIAGKVSVKNLKTVIKLHDLTGFDGRCDAIYFTTEVGKMPPSDVKELEAFRRQALGLPDEAPVAGEYDLVVVGAGIAGMSAAVSAARLGCRVALINDRPVVGGNNSSEIRVHLGGRIEEGTYKELGGLQKEFGPEKGGNAQPAEYYEDQKKMDWLVGEKNVSLFLNFRAIGVTKEGDKITSVIVKHIESGKELKFEAPLFSDCTGDGTIGYLAGADYRMGREGRDEYGESIAPEKADKLTMGSSVQWYSVDNKKSSPFPEFSYGVEFNDKNCEKVMMGEWTWETGMNFDQIKDFERIRDYGMLVVYSNWSYLKNRMKENDQYKNRKLGWVAYVAGKRESRRLMGDYILKEDDITKNVSHEDASFATTWSIDLHWQDPKNSEHFPGNEFKAVTKHILIYPYAVPYRCLYSRNVENLFMAGRNISVTHVALGTVRVMRTTGMMGEVVGMAASLCKKYDVTPRGVYRSHLEDLKTLMKEGVNKKGLPNNQRYNEGGMLKDKPVVQ</sequence>
<dbReference type="Gene3D" id="3.50.50.60">
    <property type="entry name" value="FAD/NAD(P)-binding domain"/>
    <property type="match status" value="1"/>
</dbReference>
<feature type="signal peptide" evidence="7">
    <location>
        <begin position="1"/>
        <end position="20"/>
    </location>
</feature>
<dbReference type="RefSeq" id="WP_195422001.1">
    <property type="nucleotide sequence ID" value="NZ_BAABZJ010000001.1"/>
</dbReference>
<evidence type="ECO:0000256" key="4">
    <source>
        <dbReference type="ARBA" id="ARBA00023004"/>
    </source>
</evidence>
<accession>A0A6N3G6Z9</accession>
<dbReference type="PANTHER" id="PTHR43498:SF1">
    <property type="entry name" value="COB--COM HETERODISULFIDE REDUCTASE IRON-SULFUR SUBUNIT A"/>
    <property type="match status" value="1"/>
</dbReference>
<dbReference type="EMBL" id="CACRUV010000035">
    <property type="protein sequence ID" value="VYU59860.1"/>
    <property type="molecule type" value="Genomic_DNA"/>
</dbReference>
<dbReference type="GO" id="GO:0016491">
    <property type="term" value="F:oxidoreductase activity"/>
    <property type="evidence" value="ECO:0007669"/>
    <property type="project" value="UniProtKB-KW"/>
</dbReference>
<dbReference type="SUPFAM" id="SSF51905">
    <property type="entry name" value="FAD/NAD(P)-binding domain"/>
    <property type="match status" value="1"/>
</dbReference>
<evidence type="ECO:0000256" key="6">
    <source>
        <dbReference type="SAM" id="MobiDB-lite"/>
    </source>
</evidence>
<name>A0A6N3G6Z9_9BACT</name>
<keyword evidence="1" id="KW-0004">4Fe-4S</keyword>